<gene>
    <name evidence="2" type="ORF">F1728_24000</name>
</gene>
<proteinExistence type="predicted"/>
<keyword evidence="1" id="KW-1133">Transmembrane helix</keyword>
<evidence type="ECO:0000256" key="1">
    <source>
        <dbReference type="SAM" id="Phobius"/>
    </source>
</evidence>
<feature type="transmembrane region" description="Helical" evidence="1">
    <location>
        <begin position="12"/>
        <end position="28"/>
    </location>
</feature>
<evidence type="ECO:0000313" key="3">
    <source>
        <dbReference type="Proteomes" id="UP000427281"/>
    </source>
</evidence>
<organism evidence="2 3">
    <name type="scientific">Gimesia benthica</name>
    <dbReference type="NCBI Taxonomy" id="2608982"/>
    <lineage>
        <taxon>Bacteria</taxon>
        <taxon>Pseudomonadati</taxon>
        <taxon>Planctomycetota</taxon>
        <taxon>Planctomycetia</taxon>
        <taxon>Planctomycetales</taxon>
        <taxon>Planctomycetaceae</taxon>
        <taxon>Gimesia</taxon>
    </lineage>
</organism>
<keyword evidence="3" id="KW-1185">Reference proteome</keyword>
<sequence length="148" mass="16822">MTESVRSQVTPIIVWGAVAFLVINAFSWNPGWGGRRDREPGWELERYFGWPACYYCDLWRSDRPDEIDHPAYFPLIPFSRQMGFVYHSFSFTALALNLLLVVCGIVSIILWILSKHDTGKPWMGPAGIALAILGIFIVMSGNEFSTYL</sequence>
<dbReference type="Proteomes" id="UP000427281">
    <property type="component" value="Chromosome"/>
</dbReference>
<protein>
    <submittedName>
        <fullName evidence="2">Uncharacterized protein</fullName>
    </submittedName>
</protein>
<name>A0A6I6AKG6_9PLAN</name>
<dbReference type="KEGG" id="gim:F1728_24000"/>
<dbReference type="RefSeq" id="WP_155366211.1">
    <property type="nucleotide sequence ID" value="NZ_CP043930.1"/>
</dbReference>
<evidence type="ECO:0000313" key="2">
    <source>
        <dbReference type="EMBL" id="QGQ25560.1"/>
    </source>
</evidence>
<dbReference type="EMBL" id="CP043930">
    <property type="protein sequence ID" value="QGQ25560.1"/>
    <property type="molecule type" value="Genomic_DNA"/>
</dbReference>
<keyword evidence="1" id="KW-0812">Transmembrane</keyword>
<keyword evidence="1" id="KW-0472">Membrane</keyword>
<dbReference type="AlphaFoldDB" id="A0A6I6AKG6"/>
<accession>A0A6I6AKG6</accession>
<reference evidence="2 3" key="1">
    <citation type="submission" date="2019-09" db="EMBL/GenBank/DDBJ databases">
        <title>Gimesia benthica sp. nov., a novel bacterium isolated from deep-sea water of the Northwest Indian Ocean.</title>
        <authorList>
            <person name="Dai X."/>
        </authorList>
    </citation>
    <scope>NUCLEOTIDE SEQUENCE [LARGE SCALE GENOMIC DNA]</scope>
    <source>
        <strain evidence="2 3">E7</strain>
    </source>
</reference>
<feature type="transmembrane region" description="Helical" evidence="1">
    <location>
        <begin position="122"/>
        <end position="141"/>
    </location>
</feature>
<feature type="transmembrane region" description="Helical" evidence="1">
    <location>
        <begin position="84"/>
        <end position="113"/>
    </location>
</feature>